<name>A0A1I0FHP4_9BACT</name>
<gene>
    <name evidence="1" type="ORF">SAMN05443639_103421</name>
</gene>
<dbReference type="EMBL" id="FOIJ01000003">
    <property type="protein sequence ID" value="SET57827.1"/>
    <property type="molecule type" value="Genomic_DNA"/>
</dbReference>
<proteinExistence type="predicted"/>
<organism evidence="1 2">
    <name type="scientific">Stigmatella erecta</name>
    <dbReference type="NCBI Taxonomy" id="83460"/>
    <lineage>
        <taxon>Bacteria</taxon>
        <taxon>Pseudomonadati</taxon>
        <taxon>Myxococcota</taxon>
        <taxon>Myxococcia</taxon>
        <taxon>Myxococcales</taxon>
        <taxon>Cystobacterineae</taxon>
        <taxon>Archangiaceae</taxon>
        <taxon>Stigmatella</taxon>
    </lineage>
</organism>
<dbReference type="RefSeq" id="WP_093518034.1">
    <property type="nucleotide sequence ID" value="NZ_FOIJ01000003.1"/>
</dbReference>
<protein>
    <submittedName>
        <fullName evidence="1">Uncharacterized protein</fullName>
    </submittedName>
</protein>
<sequence length="347" mass="39220">MQPRIFVTEDDTDWQVPLGGPGLLLDVPAEAPWRQRPQLHIEAARPYLLRMAFRGQPLLWLRVDIYWDGCAVLRGPSSLEGAFPHITADVARRMGEPGTAEWWTQWLRWWLQCIQQPASSLLHTGRWCLRPLQTVPTAEARAHPTVPTAQAGERPDPPHALDAALKHQAFWTEDWRGHGFHDLEVSSGSVLALRAPSAGDDARVKAFRKQARDGTLPPVLLFYFALVGKWLVVDGHDRLHAARLESRTPPLLGLWPVFEQPVPQDERTRARQQGSMQAAEFRLRGRPMDVDVVNRILVRDHEPVRRFSGTRGYPLRGGAAAWRAEVTAWKKWSNAAASPDDWAAFVE</sequence>
<dbReference type="AlphaFoldDB" id="A0A1I0FHP4"/>
<accession>A0A1I0FHP4</accession>
<dbReference type="Proteomes" id="UP000199181">
    <property type="component" value="Unassembled WGS sequence"/>
</dbReference>
<evidence type="ECO:0000313" key="2">
    <source>
        <dbReference type="Proteomes" id="UP000199181"/>
    </source>
</evidence>
<evidence type="ECO:0000313" key="1">
    <source>
        <dbReference type="EMBL" id="SET57827.1"/>
    </source>
</evidence>
<keyword evidence="2" id="KW-1185">Reference proteome</keyword>
<reference evidence="2" key="1">
    <citation type="submission" date="2016-10" db="EMBL/GenBank/DDBJ databases">
        <authorList>
            <person name="Varghese N."/>
            <person name="Submissions S."/>
        </authorList>
    </citation>
    <scope>NUCLEOTIDE SEQUENCE [LARGE SCALE GENOMIC DNA]</scope>
    <source>
        <strain evidence="2">DSM 16858</strain>
    </source>
</reference>